<keyword evidence="3" id="KW-1185">Reference proteome</keyword>
<sequence>MSPFVCVSTRLRLLPSSFSSQTLSPPLLSLQFYLSFNMLGMMNSPSDSVEFYASNPGKSSQQLSAEDTKAFTEPKDKPQTTYTQDGRMVVDGKVVEGKEAATLWTGVLLRSAVQQMPLNEKKGKKISKEESNDESNEEIKEEITPSNEPLLSTAPQSKEETQEDISQ</sequence>
<feature type="compositionally biased region" description="Basic and acidic residues" evidence="1">
    <location>
        <begin position="66"/>
        <end position="78"/>
    </location>
</feature>
<reference evidence="2" key="1">
    <citation type="submission" date="2023-10" db="EMBL/GenBank/DDBJ databases">
        <title>Genome assembly of Pristionchus species.</title>
        <authorList>
            <person name="Yoshida K."/>
            <person name="Sommer R.J."/>
        </authorList>
    </citation>
    <scope>NUCLEOTIDE SEQUENCE</scope>
    <source>
        <strain evidence="2">RS0144</strain>
    </source>
</reference>
<feature type="compositionally biased region" description="Polar residues" evidence="1">
    <location>
        <begin position="144"/>
        <end position="156"/>
    </location>
</feature>
<name>A0AAV5SXW8_9BILA</name>
<evidence type="ECO:0000313" key="2">
    <source>
        <dbReference type="EMBL" id="GMS84366.1"/>
    </source>
</evidence>
<proteinExistence type="predicted"/>
<accession>A0AAV5SXW8</accession>
<gene>
    <name evidence="2" type="ORF">PENTCL1PPCAC_6541</name>
</gene>
<comment type="caution">
    <text evidence="2">The sequence shown here is derived from an EMBL/GenBank/DDBJ whole genome shotgun (WGS) entry which is preliminary data.</text>
</comment>
<protein>
    <submittedName>
        <fullName evidence="2">Uncharacterized protein</fullName>
    </submittedName>
</protein>
<evidence type="ECO:0000313" key="3">
    <source>
        <dbReference type="Proteomes" id="UP001432027"/>
    </source>
</evidence>
<dbReference type="Proteomes" id="UP001432027">
    <property type="component" value="Unassembled WGS sequence"/>
</dbReference>
<dbReference type="EMBL" id="BTSX01000002">
    <property type="protein sequence ID" value="GMS84366.1"/>
    <property type="molecule type" value="Genomic_DNA"/>
</dbReference>
<organism evidence="2 3">
    <name type="scientific">Pristionchus entomophagus</name>
    <dbReference type="NCBI Taxonomy" id="358040"/>
    <lineage>
        <taxon>Eukaryota</taxon>
        <taxon>Metazoa</taxon>
        <taxon>Ecdysozoa</taxon>
        <taxon>Nematoda</taxon>
        <taxon>Chromadorea</taxon>
        <taxon>Rhabditida</taxon>
        <taxon>Rhabditina</taxon>
        <taxon>Diplogasteromorpha</taxon>
        <taxon>Diplogasteroidea</taxon>
        <taxon>Neodiplogasteridae</taxon>
        <taxon>Pristionchus</taxon>
    </lineage>
</organism>
<evidence type="ECO:0000256" key="1">
    <source>
        <dbReference type="SAM" id="MobiDB-lite"/>
    </source>
</evidence>
<feature type="region of interest" description="Disordered" evidence="1">
    <location>
        <begin position="115"/>
        <end position="167"/>
    </location>
</feature>
<dbReference type="PANTHER" id="PTHR38608:SF2">
    <property type="entry name" value="SIGNAL PEPTIDE PROTEIN"/>
    <property type="match status" value="1"/>
</dbReference>
<feature type="compositionally biased region" description="Polar residues" evidence="1">
    <location>
        <begin position="56"/>
        <end position="65"/>
    </location>
</feature>
<dbReference type="PANTHER" id="PTHR38608">
    <property type="entry name" value="PROTEIN CBG07207"/>
    <property type="match status" value="1"/>
</dbReference>
<dbReference type="AlphaFoldDB" id="A0AAV5SXW8"/>
<feature type="region of interest" description="Disordered" evidence="1">
    <location>
        <begin position="54"/>
        <end position="84"/>
    </location>
</feature>